<dbReference type="RefSeq" id="WP_222872788.1">
    <property type="nucleotide sequence ID" value="NZ_CP039704.1"/>
</dbReference>
<proteinExistence type="predicted"/>
<dbReference type="EMBL" id="CP039704">
    <property type="protein sequence ID" value="QCI79944.1"/>
    <property type="molecule type" value="Genomic_DNA"/>
</dbReference>
<organism evidence="1 2">
    <name type="scientific">Hankyongella ginsenosidimutans</name>
    <dbReference type="NCBI Taxonomy" id="1763828"/>
    <lineage>
        <taxon>Bacteria</taxon>
        <taxon>Pseudomonadati</taxon>
        <taxon>Pseudomonadota</taxon>
        <taxon>Alphaproteobacteria</taxon>
        <taxon>Sphingomonadales</taxon>
        <taxon>Sphingomonadaceae</taxon>
        <taxon>Hankyongella</taxon>
    </lineage>
</organism>
<dbReference type="KEGG" id="hgn:E6W36_11805"/>
<evidence type="ECO:0000313" key="2">
    <source>
        <dbReference type="Proteomes" id="UP000298714"/>
    </source>
</evidence>
<dbReference type="AlphaFoldDB" id="A0A4D7C2L7"/>
<protein>
    <submittedName>
        <fullName evidence="1">Uncharacterized protein</fullName>
    </submittedName>
</protein>
<accession>A0A4D7C2L7</accession>
<keyword evidence="2" id="KW-1185">Reference proteome</keyword>
<reference evidence="2" key="1">
    <citation type="submission" date="2019-04" db="EMBL/GenBank/DDBJ databases">
        <title>Complete genome sequence of Sphingomonas sp. W1-2-3.</title>
        <authorList>
            <person name="Im W.T."/>
        </authorList>
    </citation>
    <scope>NUCLEOTIDE SEQUENCE [LARGE SCALE GENOMIC DNA]</scope>
    <source>
        <strain evidence="2">W1-2-3</strain>
    </source>
</reference>
<name>A0A4D7C2L7_9SPHN</name>
<evidence type="ECO:0000313" key="1">
    <source>
        <dbReference type="EMBL" id="QCI79944.1"/>
    </source>
</evidence>
<gene>
    <name evidence="1" type="ORF">E6W36_11805</name>
</gene>
<dbReference type="Proteomes" id="UP000298714">
    <property type="component" value="Chromosome"/>
</dbReference>
<sequence>MTTPALSLLSREDYESLYADGDFTGPGTVLPLDFIEAFGFASYNFTVYKTRIFENQLQTRDGRSAGASMPCLIRKSYASGRARRCAWNKRGSHRF</sequence>